<dbReference type="EMBL" id="UINC01001294">
    <property type="protein sequence ID" value="SUZ76868.1"/>
    <property type="molecule type" value="Genomic_DNA"/>
</dbReference>
<reference evidence="3" key="1">
    <citation type="submission" date="2018-05" db="EMBL/GenBank/DDBJ databases">
        <authorList>
            <person name="Lanie J.A."/>
            <person name="Ng W.-L."/>
            <person name="Kazmierczak K.M."/>
            <person name="Andrzejewski T.M."/>
            <person name="Davidsen T.M."/>
            <person name="Wayne K.J."/>
            <person name="Tettelin H."/>
            <person name="Glass J.I."/>
            <person name="Rusch D."/>
            <person name="Podicherti R."/>
            <person name="Tsui H.-C.T."/>
            <person name="Winkler M.E."/>
        </authorList>
    </citation>
    <scope>NUCLEOTIDE SEQUENCE</scope>
</reference>
<dbReference type="PROSITE" id="PS50983">
    <property type="entry name" value="FE_B12_PBP"/>
    <property type="match status" value="1"/>
</dbReference>
<organism evidence="3">
    <name type="scientific">marine metagenome</name>
    <dbReference type="NCBI Taxonomy" id="408172"/>
    <lineage>
        <taxon>unclassified sequences</taxon>
        <taxon>metagenomes</taxon>
        <taxon>ecological metagenomes</taxon>
    </lineage>
</organism>
<dbReference type="NCBIfam" id="NF038402">
    <property type="entry name" value="TroA_like"/>
    <property type="match status" value="1"/>
</dbReference>
<dbReference type="PANTHER" id="PTHR30535:SF34">
    <property type="entry name" value="MOLYBDATE-BINDING PROTEIN MOLA"/>
    <property type="match status" value="1"/>
</dbReference>
<dbReference type="SUPFAM" id="SSF53807">
    <property type="entry name" value="Helical backbone' metal receptor"/>
    <property type="match status" value="1"/>
</dbReference>
<protein>
    <recommendedName>
        <fullName evidence="2">Fe/B12 periplasmic-binding domain-containing protein</fullName>
    </recommendedName>
</protein>
<dbReference type="Gene3D" id="3.40.50.1980">
    <property type="entry name" value="Nitrogenase molybdenum iron protein domain"/>
    <property type="match status" value="2"/>
</dbReference>
<dbReference type="InterPro" id="IPR050902">
    <property type="entry name" value="ABC_Transporter_SBP"/>
</dbReference>
<gene>
    <name evidence="3" type="ORF">METZ01_LOCUS29722</name>
</gene>
<feature type="non-terminal residue" evidence="3">
    <location>
        <position position="1"/>
    </location>
</feature>
<dbReference type="PANTHER" id="PTHR30535">
    <property type="entry name" value="VITAMIN B12-BINDING PROTEIN"/>
    <property type="match status" value="1"/>
</dbReference>
<feature type="domain" description="Fe/B12 periplasmic-binding" evidence="2">
    <location>
        <begin position="29"/>
        <end position="266"/>
    </location>
</feature>
<proteinExistence type="predicted"/>
<keyword evidence="1" id="KW-0732">Signal</keyword>
<dbReference type="AlphaFoldDB" id="A0A381QD03"/>
<sequence length="266" mass="28929">VEKNRGTASNIILVDATGLEVTLEEPARRIISLVPSATQTLRALGAIHTVVGRTDFDLENWVLDIPSVGGGLEPNFEDIIALEPDLVVRFAGDQDPQTKSRLDELEIPQIAVRPDRLTDLYSSIILLGKATGTEPAADSIISNIKNDLADLQRWTSGKPKIHTVYILGGSPPWVAGPDTYIDEILVLAGGRNVFSDLGFLYGSVSPEQFRVRKIDVVLISDRSQFDPRLTPGARIEEIGNTLDFPGPNIAEAARHVATILHGDLLR</sequence>
<dbReference type="Pfam" id="PF01497">
    <property type="entry name" value="Peripla_BP_2"/>
    <property type="match status" value="1"/>
</dbReference>
<evidence type="ECO:0000259" key="2">
    <source>
        <dbReference type="PROSITE" id="PS50983"/>
    </source>
</evidence>
<dbReference type="InterPro" id="IPR002491">
    <property type="entry name" value="ABC_transptr_periplasmic_BD"/>
</dbReference>
<name>A0A381QD03_9ZZZZ</name>
<accession>A0A381QD03</accession>
<evidence type="ECO:0000313" key="3">
    <source>
        <dbReference type="EMBL" id="SUZ76868.1"/>
    </source>
</evidence>
<dbReference type="InterPro" id="IPR054828">
    <property type="entry name" value="Vit_B12_bind_prot"/>
</dbReference>
<evidence type="ECO:0000256" key="1">
    <source>
        <dbReference type="ARBA" id="ARBA00022729"/>
    </source>
</evidence>